<dbReference type="Pfam" id="PF06985">
    <property type="entry name" value="HET"/>
    <property type="match status" value="1"/>
</dbReference>
<feature type="non-terminal residue" evidence="2">
    <location>
        <position position="97"/>
    </location>
</feature>
<dbReference type="AlphaFoldDB" id="A0A6A6RDN8"/>
<gene>
    <name evidence="2" type="ORF">BU16DRAFT_434007</name>
</gene>
<dbReference type="Proteomes" id="UP000799750">
    <property type="component" value="Unassembled WGS sequence"/>
</dbReference>
<reference evidence="2" key="1">
    <citation type="journal article" date="2020" name="Stud. Mycol.">
        <title>101 Dothideomycetes genomes: a test case for predicting lifestyles and emergence of pathogens.</title>
        <authorList>
            <person name="Haridas S."/>
            <person name="Albert R."/>
            <person name="Binder M."/>
            <person name="Bloem J."/>
            <person name="Labutti K."/>
            <person name="Salamov A."/>
            <person name="Andreopoulos B."/>
            <person name="Baker S."/>
            <person name="Barry K."/>
            <person name="Bills G."/>
            <person name="Bluhm B."/>
            <person name="Cannon C."/>
            <person name="Castanera R."/>
            <person name="Culley D."/>
            <person name="Daum C."/>
            <person name="Ezra D."/>
            <person name="Gonzalez J."/>
            <person name="Henrissat B."/>
            <person name="Kuo A."/>
            <person name="Liang C."/>
            <person name="Lipzen A."/>
            <person name="Lutzoni F."/>
            <person name="Magnuson J."/>
            <person name="Mondo S."/>
            <person name="Nolan M."/>
            <person name="Ohm R."/>
            <person name="Pangilinan J."/>
            <person name="Park H.-J."/>
            <person name="Ramirez L."/>
            <person name="Alfaro M."/>
            <person name="Sun H."/>
            <person name="Tritt A."/>
            <person name="Yoshinaga Y."/>
            <person name="Zwiers L.-H."/>
            <person name="Turgeon B."/>
            <person name="Goodwin S."/>
            <person name="Spatafora J."/>
            <person name="Crous P."/>
            <person name="Grigoriev I."/>
        </authorList>
    </citation>
    <scope>NUCLEOTIDE SEQUENCE</scope>
    <source>
        <strain evidence="2">CBS 269.34</strain>
    </source>
</reference>
<dbReference type="InterPro" id="IPR052895">
    <property type="entry name" value="HetReg/Transcr_Mod"/>
</dbReference>
<proteinExistence type="predicted"/>
<dbReference type="OrthoDB" id="5386682at2759"/>
<evidence type="ECO:0000313" key="2">
    <source>
        <dbReference type="EMBL" id="KAF2502958.1"/>
    </source>
</evidence>
<dbReference type="PANTHER" id="PTHR24148:SF73">
    <property type="entry name" value="HET DOMAIN PROTEIN (AFU_ORTHOLOGUE AFUA_8G01020)"/>
    <property type="match status" value="1"/>
</dbReference>
<organism evidence="2 3">
    <name type="scientific">Lophium mytilinum</name>
    <dbReference type="NCBI Taxonomy" id="390894"/>
    <lineage>
        <taxon>Eukaryota</taxon>
        <taxon>Fungi</taxon>
        <taxon>Dikarya</taxon>
        <taxon>Ascomycota</taxon>
        <taxon>Pezizomycotina</taxon>
        <taxon>Dothideomycetes</taxon>
        <taxon>Pleosporomycetidae</taxon>
        <taxon>Mytilinidiales</taxon>
        <taxon>Mytilinidiaceae</taxon>
        <taxon>Lophium</taxon>
    </lineage>
</organism>
<dbReference type="EMBL" id="MU004181">
    <property type="protein sequence ID" value="KAF2502958.1"/>
    <property type="molecule type" value="Genomic_DNA"/>
</dbReference>
<dbReference type="InterPro" id="IPR010730">
    <property type="entry name" value="HET"/>
</dbReference>
<evidence type="ECO:0000313" key="3">
    <source>
        <dbReference type="Proteomes" id="UP000799750"/>
    </source>
</evidence>
<protein>
    <recommendedName>
        <fullName evidence="1">Heterokaryon incompatibility domain-containing protein</fullName>
    </recommendedName>
</protein>
<accession>A0A6A6RDN8</accession>
<feature type="domain" description="Heterokaryon incompatibility" evidence="1">
    <location>
        <begin position="5"/>
        <end position="96"/>
    </location>
</feature>
<feature type="non-terminal residue" evidence="2">
    <location>
        <position position="1"/>
    </location>
</feature>
<sequence length="97" mass="11282">NPPPYVALSYAWGKHDIAVDIYPPNRIWINDQPYDIRPNLYAFLTQWGPTLHMKSLPLWVDAVCIDQDNLEERESQVAQMREIFTKAKAVWAWLGPS</sequence>
<evidence type="ECO:0000259" key="1">
    <source>
        <dbReference type="Pfam" id="PF06985"/>
    </source>
</evidence>
<keyword evidence="3" id="KW-1185">Reference proteome</keyword>
<dbReference type="PANTHER" id="PTHR24148">
    <property type="entry name" value="ANKYRIN REPEAT DOMAIN-CONTAINING PROTEIN 39 HOMOLOG-RELATED"/>
    <property type="match status" value="1"/>
</dbReference>
<name>A0A6A6RDN8_9PEZI</name>